<dbReference type="AlphaFoldDB" id="A0A397UGT8"/>
<protein>
    <submittedName>
        <fullName evidence="1">Uncharacterized protein</fullName>
    </submittedName>
</protein>
<accession>A0A397UGT8</accession>
<reference evidence="1 2" key="1">
    <citation type="submission" date="2018-06" db="EMBL/GenBank/DDBJ databases">
        <title>Comparative genomics reveals the genomic features of Rhizophagus irregularis, R. cerebriforme, R. diaphanum and Gigaspora rosea, and their symbiotic lifestyle signature.</title>
        <authorList>
            <person name="Morin E."/>
            <person name="San Clemente H."/>
            <person name="Chen E.C.H."/>
            <person name="De La Providencia I."/>
            <person name="Hainaut M."/>
            <person name="Kuo A."/>
            <person name="Kohler A."/>
            <person name="Murat C."/>
            <person name="Tang N."/>
            <person name="Roy S."/>
            <person name="Loubradou J."/>
            <person name="Henrissat B."/>
            <person name="Grigoriev I.V."/>
            <person name="Corradi N."/>
            <person name="Roux C."/>
            <person name="Martin F.M."/>
        </authorList>
    </citation>
    <scope>NUCLEOTIDE SEQUENCE [LARGE SCALE GENOMIC DNA]</scope>
    <source>
        <strain evidence="1 2">DAOM 194757</strain>
    </source>
</reference>
<gene>
    <name evidence="1" type="ORF">C2G38_2108834</name>
</gene>
<sequence length="51" mass="5894">KQNRETQADVHVVSIDPGVRTLFTWYSLTKGVGKIGEYDIGRNLRLCKWMI</sequence>
<keyword evidence="2" id="KW-1185">Reference proteome</keyword>
<evidence type="ECO:0000313" key="2">
    <source>
        <dbReference type="Proteomes" id="UP000266673"/>
    </source>
</evidence>
<evidence type="ECO:0000313" key="1">
    <source>
        <dbReference type="EMBL" id="RIB09344.1"/>
    </source>
</evidence>
<name>A0A397UGT8_9GLOM</name>
<proteinExistence type="predicted"/>
<dbReference type="OrthoDB" id="5593787at2759"/>
<organism evidence="1 2">
    <name type="scientific">Gigaspora rosea</name>
    <dbReference type="NCBI Taxonomy" id="44941"/>
    <lineage>
        <taxon>Eukaryota</taxon>
        <taxon>Fungi</taxon>
        <taxon>Fungi incertae sedis</taxon>
        <taxon>Mucoromycota</taxon>
        <taxon>Glomeromycotina</taxon>
        <taxon>Glomeromycetes</taxon>
        <taxon>Diversisporales</taxon>
        <taxon>Gigasporaceae</taxon>
        <taxon>Gigaspora</taxon>
    </lineage>
</organism>
<dbReference type="Proteomes" id="UP000266673">
    <property type="component" value="Unassembled WGS sequence"/>
</dbReference>
<comment type="caution">
    <text evidence="1">The sequence shown here is derived from an EMBL/GenBank/DDBJ whole genome shotgun (WGS) entry which is preliminary data.</text>
</comment>
<dbReference type="EMBL" id="QKWP01001387">
    <property type="protein sequence ID" value="RIB09344.1"/>
    <property type="molecule type" value="Genomic_DNA"/>
</dbReference>
<feature type="non-terminal residue" evidence="1">
    <location>
        <position position="1"/>
    </location>
</feature>